<evidence type="ECO:0000313" key="14">
    <source>
        <dbReference type="EMBL" id="PSJ62569.1"/>
    </source>
</evidence>
<dbReference type="PROSITE" id="PS50861">
    <property type="entry name" value="AA_TRNA_LIGASE_II_GLYAB"/>
    <property type="match status" value="1"/>
</dbReference>
<evidence type="ECO:0000256" key="4">
    <source>
        <dbReference type="ARBA" id="ARBA00022490"/>
    </source>
</evidence>
<evidence type="ECO:0000256" key="3">
    <source>
        <dbReference type="ARBA" id="ARBA00011209"/>
    </source>
</evidence>
<comment type="caution">
    <text evidence="14">The sequence shown here is derived from an EMBL/GenBank/DDBJ whole genome shotgun (WGS) entry which is preliminary data.</text>
</comment>
<keyword evidence="6 11" id="KW-0547">Nucleotide-binding</keyword>
<dbReference type="GO" id="GO:0006420">
    <property type="term" value="P:arginyl-tRNA aminoacylation"/>
    <property type="evidence" value="ECO:0007669"/>
    <property type="project" value="InterPro"/>
</dbReference>
<comment type="subunit">
    <text evidence="3 11">Tetramer of two alpha and two beta subunits.</text>
</comment>
<evidence type="ECO:0000256" key="7">
    <source>
        <dbReference type="ARBA" id="ARBA00022840"/>
    </source>
</evidence>
<evidence type="ECO:0000256" key="12">
    <source>
        <dbReference type="SAM" id="MobiDB-lite"/>
    </source>
</evidence>
<evidence type="ECO:0000256" key="10">
    <source>
        <dbReference type="ARBA" id="ARBA00047937"/>
    </source>
</evidence>
<dbReference type="GO" id="GO:0004814">
    <property type="term" value="F:arginine-tRNA ligase activity"/>
    <property type="evidence" value="ECO:0007669"/>
    <property type="project" value="InterPro"/>
</dbReference>
<organism evidence="14 15">
    <name type="scientific">Kumtagia ephedrae</name>
    <dbReference type="NCBI Taxonomy" id="2116701"/>
    <lineage>
        <taxon>Bacteria</taxon>
        <taxon>Pseudomonadati</taxon>
        <taxon>Pseudomonadota</taxon>
        <taxon>Alphaproteobacteria</taxon>
        <taxon>Hyphomicrobiales</taxon>
        <taxon>Phyllobacteriaceae</taxon>
        <taxon>Kumtagia</taxon>
    </lineage>
</organism>
<evidence type="ECO:0000313" key="15">
    <source>
        <dbReference type="Proteomes" id="UP000241229"/>
    </source>
</evidence>
<dbReference type="InterPro" id="IPR015944">
    <property type="entry name" value="Gly-tRNA-synth_bsu"/>
</dbReference>
<dbReference type="OrthoDB" id="9775440at2"/>
<feature type="compositionally biased region" description="Low complexity" evidence="12">
    <location>
        <begin position="331"/>
        <end position="342"/>
    </location>
</feature>
<evidence type="ECO:0000256" key="5">
    <source>
        <dbReference type="ARBA" id="ARBA00022598"/>
    </source>
</evidence>
<dbReference type="Pfam" id="PF02092">
    <property type="entry name" value="tRNA_synt_2f"/>
    <property type="match status" value="3"/>
</dbReference>
<feature type="domain" description="DALR anticodon binding" evidence="13">
    <location>
        <begin position="827"/>
        <end position="923"/>
    </location>
</feature>
<keyword evidence="15" id="KW-1185">Reference proteome</keyword>
<evidence type="ECO:0000259" key="13">
    <source>
        <dbReference type="Pfam" id="PF05746"/>
    </source>
</evidence>
<evidence type="ECO:0000256" key="11">
    <source>
        <dbReference type="HAMAP-Rule" id="MF_00255"/>
    </source>
</evidence>
<keyword evidence="9 11" id="KW-0030">Aminoacyl-tRNA synthetase</keyword>
<dbReference type="SUPFAM" id="SSF109604">
    <property type="entry name" value="HD-domain/PDEase-like"/>
    <property type="match status" value="1"/>
</dbReference>
<feature type="compositionally biased region" description="Low complexity" evidence="12">
    <location>
        <begin position="770"/>
        <end position="783"/>
    </location>
</feature>
<feature type="region of interest" description="Disordered" evidence="12">
    <location>
        <begin position="752"/>
        <end position="795"/>
    </location>
</feature>
<evidence type="ECO:0000256" key="9">
    <source>
        <dbReference type="ARBA" id="ARBA00023146"/>
    </source>
</evidence>
<dbReference type="HAMAP" id="MF_00255">
    <property type="entry name" value="Gly_tRNA_synth_beta"/>
    <property type="match status" value="1"/>
</dbReference>
<dbReference type="GO" id="GO:0004820">
    <property type="term" value="F:glycine-tRNA ligase activity"/>
    <property type="evidence" value="ECO:0007669"/>
    <property type="project" value="UniProtKB-UniRule"/>
</dbReference>
<gene>
    <name evidence="11" type="primary">glyS</name>
    <name evidence="14" type="ORF">C7I84_08160</name>
</gene>
<keyword evidence="5 11" id="KW-0436">Ligase</keyword>
<sequence>MPDILLELRSEEIPARMQRKAAGDLRKMVTDGLVEAGLIYEAAREYWTPRRLVLDVRGLTARSKDVREERKGPSTKAPDQAIQGFLRSAGLTDIAQAEIQTDPKKGDFYVARVVKPGRAAEEIIAALLPEVIRTFPWPKSMRWGAASGPKGLRYGKTEGRGGEALRWVRPLQSIVCTFGPETEEPVVVDFAVDGIRSGNTTYGHRFHAPEAISVRRFDDYVAKLEAAKVIIDAERRKEIILSDAKNLAFANGLDLVEDEGLLEEVSGLVEWPVVLMGEFDEAFLAIPAEVIRLTIRANQKCFVTAPLSPLEGEMSAKPTEGVTSEGTAKRTSSTAEATPSAAFGATSPSRGEGRLAPRFLLTANIEARDGGREIAHGNGKVVRARLSDALYFWKTDQADLPDLDKLEASAEKFGLKRDAVGKLLPLDQRMARLDHLGVTFHAKLGTQGERVERIARLAEELAPTVALAFSPLAGEMAGRPEGVPSEGTTGTSSTAGTTPPGRFAATLPSRGREASSTAGTPPSVASGDISPEIGALARRAALLAKADLTTEVVGEFPELQGAMGRKYALLQGENPSVAAAIEEHYKPQGPSDRVPTDPVSIAVALADKLDTLVGFWAIDEKPTGSKDPYALRRAALGVIRIAVENQVRLRLFPHFQSLWIFHLLNERSDQRKIIKDHLLTLEHMSPSVRFARLKEFIDSLPRSRRNPHSDDALPDLLSFFHDRLKVYLRDQGARHDLIDAVLASRAPLSPLAGEMSAKPTEGVTSGGTAKGTSSTAEATPTAAFGGTSPARGEGASANDDLLTIVRRVEALGSFLDSEDGKNLLAGTKRAANILAAEEKKGTAIAAIVDPALFREDAEKALFAAVNQAEREAGEAIRQEDFSAAMRALAALRAPVDSFFDKVLVNDEDVAVRANRLALLARIRAATGQVADFSRIAG</sequence>
<dbReference type="GO" id="GO:0006426">
    <property type="term" value="P:glycyl-tRNA aminoacylation"/>
    <property type="evidence" value="ECO:0007669"/>
    <property type="project" value="UniProtKB-UniRule"/>
</dbReference>
<dbReference type="EMBL" id="PXYK01000006">
    <property type="protein sequence ID" value="PSJ62569.1"/>
    <property type="molecule type" value="Genomic_DNA"/>
</dbReference>
<feature type="region of interest" description="Disordered" evidence="12">
    <location>
        <begin position="312"/>
        <end position="351"/>
    </location>
</feature>
<feature type="compositionally biased region" description="Low complexity" evidence="12">
    <location>
        <begin position="480"/>
        <end position="501"/>
    </location>
</feature>
<evidence type="ECO:0000256" key="2">
    <source>
        <dbReference type="ARBA" id="ARBA00008226"/>
    </source>
</evidence>
<dbReference type="InterPro" id="IPR008909">
    <property type="entry name" value="DALR_anticod-bd"/>
</dbReference>
<feature type="compositionally biased region" description="Polar residues" evidence="12">
    <location>
        <begin position="321"/>
        <end position="330"/>
    </location>
</feature>
<keyword evidence="8 11" id="KW-0648">Protein biosynthesis</keyword>
<evidence type="ECO:0000256" key="1">
    <source>
        <dbReference type="ARBA" id="ARBA00004496"/>
    </source>
</evidence>
<protein>
    <recommendedName>
        <fullName evidence="11">Glycine--tRNA ligase beta subunit</fullName>
        <ecNumber evidence="11">6.1.1.14</ecNumber>
    </recommendedName>
    <alternativeName>
        <fullName evidence="11">Glycyl-tRNA synthetase beta subunit</fullName>
        <shortName evidence="11">GlyRS</shortName>
    </alternativeName>
</protein>
<dbReference type="GO" id="GO:0005524">
    <property type="term" value="F:ATP binding"/>
    <property type="evidence" value="ECO:0007669"/>
    <property type="project" value="UniProtKB-UniRule"/>
</dbReference>
<dbReference type="AlphaFoldDB" id="A0A2P7SJ96"/>
<comment type="catalytic activity">
    <reaction evidence="10 11">
        <text>tRNA(Gly) + glycine + ATP = glycyl-tRNA(Gly) + AMP + diphosphate</text>
        <dbReference type="Rhea" id="RHEA:16013"/>
        <dbReference type="Rhea" id="RHEA-COMP:9664"/>
        <dbReference type="Rhea" id="RHEA-COMP:9683"/>
        <dbReference type="ChEBI" id="CHEBI:30616"/>
        <dbReference type="ChEBI" id="CHEBI:33019"/>
        <dbReference type="ChEBI" id="CHEBI:57305"/>
        <dbReference type="ChEBI" id="CHEBI:78442"/>
        <dbReference type="ChEBI" id="CHEBI:78522"/>
        <dbReference type="ChEBI" id="CHEBI:456215"/>
        <dbReference type="EC" id="6.1.1.14"/>
    </reaction>
</comment>
<dbReference type="PANTHER" id="PTHR30075:SF2">
    <property type="entry name" value="GLYCINE--TRNA LIGASE, CHLOROPLASTIC_MITOCHONDRIAL 2"/>
    <property type="match status" value="1"/>
</dbReference>
<dbReference type="PANTHER" id="PTHR30075">
    <property type="entry name" value="GLYCYL-TRNA SYNTHETASE"/>
    <property type="match status" value="1"/>
</dbReference>
<accession>A0A2P7SJ96</accession>
<reference evidence="14 15" key="1">
    <citation type="submission" date="2018-03" db="EMBL/GenBank/DDBJ databases">
        <title>The draft genome of Mesorhizobium sp. 6GN-30.</title>
        <authorList>
            <person name="Liu L."/>
            <person name="Li L."/>
            <person name="Wang T."/>
            <person name="Zhang X."/>
            <person name="Liang L."/>
        </authorList>
    </citation>
    <scope>NUCLEOTIDE SEQUENCE [LARGE SCALE GENOMIC DNA]</scope>
    <source>
        <strain evidence="14 15">6GN30</strain>
    </source>
</reference>
<name>A0A2P7SJ96_9HYPH</name>
<proteinExistence type="inferred from homology"/>
<dbReference type="Pfam" id="PF05746">
    <property type="entry name" value="DALR_1"/>
    <property type="match status" value="1"/>
</dbReference>
<dbReference type="GO" id="GO:0005829">
    <property type="term" value="C:cytosol"/>
    <property type="evidence" value="ECO:0007669"/>
    <property type="project" value="TreeGrafter"/>
</dbReference>
<comment type="subcellular location">
    <subcellularLocation>
        <location evidence="1 11">Cytoplasm</location>
    </subcellularLocation>
</comment>
<dbReference type="PRINTS" id="PR01045">
    <property type="entry name" value="TRNASYNTHGB"/>
</dbReference>
<dbReference type="RefSeq" id="WP_106771671.1">
    <property type="nucleotide sequence ID" value="NZ_PXYK01000006.1"/>
</dbReference>
<keyword evidence="7 11" id="KW-0067">ATP-binding</keyword>
<dbReference type="EC" id="6.1.1.14" evidence="11"/>
<dbReference type="InterPro" id="IPR006194">
    <property type="entry name" value="Gly-tRNA-synth_heterodimer"/>
</dbReference>
<evidence type="ECO:0000256" key="6">
    <source>
        <dbReference type="ARBA" id="ARBA00022741"/>
    </source>
</evidence>
<keyword evidence="4 11" id="KW-0963">Cytoplasm</keyword>
<comment type="similarity">
    <text evidence="2 11">Belongs to the class-II aminoacyl-tRNA synthetase family.</text>
</comment>
<feature type="region of interest" description="Disordered" evidence="12">
    <location>
        <begin position="475"/>
        <end position="528"/>
    </location>
</feature>
<evidence type="ECO:0000256" key="8">
    <source>
        <dbReference type="ARBA" id="ARBA00022917"/>
    </source>
</evidence>
<dbReference type="Proteomes" id="UP000241229">
    <property type="component" value="Unassembled WGS sequence"/>
</dbReference>